<gene>
    <name evidence="1" type="ORF">FHX42_004874</name>
</gene>
<protein>
    <submittedName>
        <fullName evidence="1">Uncharacterized protein</fullName>
    </submittedName>
</protein>
<dbReference type="AlphaFoldDB" id="A0A839E9G1"/>
<name>A0A839E9G1_9PSEU</name>
<dbReference type="Proteomes" id="UP000569329">
    <property type="component" value="Unassembled WGS sequence"/>
</dbReference>
<dbReference type="RefSeq" id="WP_182546653.1">
    <property type="nucleotide sequence ID" value="NZ_JACGWZ010000008.1"/>
</dbReference>
<reference evidence="1 2" key="1">
    <citation type="submission" date="2020-07" db="EMBL/GenBank/DDBJ databases">
        <title>Sequencing the genomes of 1000 actinobacteria strains.</title>
        <authorList>
            <person name="Klenk H.-P."/>
        </authorList>
    </citation>
    <scope>NUCLEOTIDE SEQUENCE [LARGE SCALE GENOMIC DNA]</scope>
    <source>
        <strain evidence="1 2">DSM 45975</strain>
    </source>
</reference>
<evidence type="ECO:0000313" key="1">
    <source>
        <dbReference type="EMBL" id="MBA8827478.1"/>
    </source>
</evidence>
<sequence length="88" mass="9141">MSETKPGLVLHLVGAAQPLHIALDREEAESLAPLLPELMSSGEPRTLNTADGGRFTVNFTHVAAAHVDSVRSESMAYGAPARSAGFGG</sequence>
<organism evidence="1 2">
    <name type="scientific">Halosaccharopolyspora lacisalsi</name>
    <dbReference type="NCBI Taxonomy" id="1000566"/>
    <lineage>
        <taxon>Bacteria</taxon>
        <taxon>Bacillati</taxon>
        <taxon>Actinomycetota</taxon>
        <taxon>Actinomycetes</taxon>
        <taxon>Pseudonocardiales</taxon>
        <taxon>Pseudonocardiaceae</taxon>
        <taxon>Halosaccharopolyspora</taxon>
    </lineage>
</organism>
<dbReference type="EMBL" id="JACGWZ010000008">
    <property type="protein sequence ID" value="MBA8827478.1"/>
    <property type="molecule type" value="Genomic_DNA"/>
</dbReference>
<evidence type="ECO:0000313" key="2">
    <source>
        <dbReference type="Proteomes" id="UP000569329"/>
    </source>
</evidence>
<comment type="caution">
    <text evidence="1">The sequence shown here is derived from an EMBL/GenBank/DDBJ whole genome shotgun (WGS) entry which is preliminary data.</text>
</comment>
<proteinExistence type="predicted"/>
<keyword evidence="2" id="KW-1185">Reference proteome</keyword>
<accession>A0A839E9G1</accession>